<evidence type="ECO:0000259" key="6">
    <source>
        <dbReference type="Pfam" id="PF01266"/>
    </source>
</evidence>
<dbReference type="PANTHER" id="PTHR43104:SF4">
    <property type="entry name" value="L-2-HYDROXYGLUTARATE DEHYDROGENASE, MITOCHONDRIAL"/>
    <property type="match status" value="1"/>
</dbReference>
<dbReference type="RefSeq" id="WP_310797704.1">
    <property type="nucleotide sequence ID" value="NZ_CP123872.1"/>
</dbReference>
<dbReference type="GO" id="GO:0047545">
    <property type="term" value="F:(S)-2-hydroxyglutarate dehydrogenase activity"/>
    <property type="evidence" value="ECO:0007669"/>
    <property type="project" value="TreeGrafter"/>
</dbReference>
<keyword evidence="3" id="KW-0274">FAD</keyword>
<feature type="domain" description="FAD dependent oxidoreductase" evidence="6">
    <location>
        <begin position="6"/>
        <end position="361"/>
    </location>
</feature>
<keyword evidence="8" id="KW-1185">Reference proteome</keyword>
<dbReference type="Gene3D" id="3.30.9.10">
    <property type="entry name" value="D-Amino Acid Oxidase, subunit A, domain 2"/>
    <property type="match status" value="1"/>
</dbReference>
<evidence type="ECO:0000256" key="5">
    <source>
        <dbReference type="ARBA" id="ARBA00037941"/>
    </source>
</evidence>
<dbReference type="InterPro" id="IPR036188">
    <property type="entry name" value="FAD/NAD-bd_sf"/>
</dbReference>
<dbReference type="SUPFAM" id="SSF51905">
    <property type="entry name" value="FAD/NAD(P)-binding domain"/>
    <property type="match status" value="1"/>
</dbReference>
<keyword evidence="4" id="KW-0560">Oxidoreductase</keyword>
<evidence type="ECO:0000256" key="3">
    <source>
        <dbReference type="ARBA" id="ARBA00022827"/>
    </source>
</evidence>
<dbReference type="PROSITE" id="PS51257">
    <property type="entry name" value="PROKAR_LIPOPROTEIN"/>
    <property type="match status" value="1"/>
</dbReference>
<evidence type="ECO:0000256" key="4">
    <source>
        <dbReference type="ARBA" id="ARBA00023002"/>
    </source>
</evidence>
<protein>
    <submittedName>
        <fullName evidence="7">NAD(P)/FAD-dependent oxidoreductase</fullName>
    </submittedName>
</protein>
<name>A0AA52EGG5_9PROT</name>
<dbReference type="AlphaFoldDB" id="A0AA52EGG5"/>
<reference evidence="7" key="1">
    <citation type="submission" date="2023-04" db="EMBL/GenBank/DDBJ databases">
        <title>Complete genome sequence of Temperatibacter marinus.</title>
        <authorList>
            <person name="Rong J.-C."/>
            <person name="Yi M.-L."/>
            <person name="Zhao Q."/>
        </authorList>
    </citation>
    <scope>NUCLEOTIDE SEQUENCE</scope>
    <source>
        <strain evidence="7">NBRC 110045</strain>
    </source>
</reference>
<dbReference type="Gene3D" id="3.50.50.60">
    <property type="entry name" value="FAD/NAD(P)-binding domain"/>
    <property type="match status" value="1"/>
</dbReference>
<comment type="similarity">
    <text evidence="5">Belongs to the L2HGDH family.</text>
</comment>
<keyword evidence="2" id="KW-0285">Flavoprotein</keyword>
<accession>A0AA52EGG5</accession>
<gene>
    <name evidence="7" type="ORF">QGN29_09955</name>
</gene>
<evidence type="ECO:0000256" key="1">
    <source>
        <dbReference type="ARBA" id="ARBA00001974"/>
    </source>
</evidence>
<proteinExistence type="inferred from homology"/>
<dbReference type="Proteomes" id="UP001268683">
    <property type="component" value="Chromosome"/>
</dbReference>
<dbReference type="EMBL" id="CP123872">
    <property type="protein sequence ID" value="WND01874.1"/>
    <property type="molecule type" value="Genomic_DNA"/>
</dbReference>
<comment type="cofactor">
    <cofactor evidence="1">
        <name>FAD</name>
        <dbReference type="ChEBI" id="CHEBI:57692"/>
    </cofactor>
</comment>
<evidence type="ECO:0000313" key="8">
    <source>
        <dbReference type="Proteomes" id="UP001268683"/>
    </source>
</evidence>
<sequence>MEKVQAVVIGAGVVGIACARAMQLAGIETLLVEKEAQFGSGVSSRNSGVIHGGIYYPSGSRKAALCVQGKELLYKYAQERGIDHKQCGKLVVANSDYDLQKLRDINKQAIRNGVRDLKYLTEEKVNEIEPLVQSIAGLWSPSTGIIDVHDLMVTMLGDFENSGGTYAPNTEILSAMAMAKGIAVETSDFVVLAKTVVNAAGLSAQKVAKTIRGLDQKFIPKQYLAKGNYFWLEGEAPFKCLVYPLPTKAGLGAHSLIDFNGRTRFGPDVEWIEEEDYTVTSERKEHFISLIKQYYPSLDEEKLHPDFAGIRPKIVGPDLGGADFLIQNSQEHQVTGLINLFGIESPGLTASQAIGATVTEMIKGLS</sequence>
<dbReference type="PANTHER" id="PTHR43104">
    <property type="entry name" value="L-2-HYDROXYGLUTARATE DEHYDROGENASE, MITOCHONDRIAL"/>
    <property type="match status" value="1"/>
</dbReference>
<evidence type="ECO:0000313" key="7">
    <source>
        <dbReference type="EMBL" id="WND01874.1"/>
    </source>
</evidence>
<organism evidence="7 8">
    <name type="scientific">Temperatibacter marinus</name>
    <dbReference type="NCBI Taxonomy" id="1456591"/>
    <lineage>
        <taxon>Bacteria</taxon>
        <taxon>Pseudomonadati</taxon>
        <taxon>Pseudomonadota</taxon>
        <taxon>Alphaproteobacteria</taxon>
        <taxon>Kordiimonadales</taxon>
        <taxon>Temperatibacteraceae</taxon>
        <taxon>Temperatibacter</taxon>
    </lineage>
</organism>
<dbReference type="InterPro" id="IPR006076">
    <property type="entry name" value="FAD-dep_OxRdtase"/>
</dbReference>
<dbReference type="Pfam" id="PF01266">
    <property type="entry name" value="DAO"/>
    <property type="match status" value="1"/>
</dbReference>
<dbReference type="KEGG" id="tmk:QGN29_09955"/>
<evidence type="ECO:0000256" key="2">
    <source>
        <dbReference type="ARBA" id="ARBA00022630"/>
    </source>
</evidence>